<name>A0ABU6VSV2_9FABA</name>
<sequence length="265" mass="28551">MVVAAAVEEETGRSGGGKDNLMVWDPVAEHIIMQKDLDLIGVSGSDMSNGGFALLMEILRNEINYEREKGRRELIRQEGSEDDNAVIVGCGLERDVAHMALSLEELEPLNKDVQVGSGMVTLSQTGECDDMGGLDTIHGPILNEGVREERRVDVVVLGGGGMVNEIREEPIDSGPNSLCSVPNAEDKVKENTASSFLSPLKEARKVIRVCEDGGLCFLDSERKLIERRMVEIEGSMGGRSGAKGRLEYSGGELAIHQAGGNVITE</sequence>
<gene>
    <name evidence="1" type="ORF">PIB30_086150</name>
</gene>
<proteinExistence type="predicted"/>
<evidence type="ECO:0000313" key="2">
    <source>
        <dbReference type="Proteomes" id="UP001341840"/>
    </source>
</evidence>
<reference evidence="1 2" key="1">
    <citation type="journal article" date="2023" name="Plants (Basel)">
        <title>Bridging the Gap: Combining Genomics and Transcriptomics Approaches to Understand Stylosanthes scabra, an Orphan Legume from the Brazilian Caatinga.</title>
        <authorList>
            <person name="Ferreira-Neto J.R.C."/>
            <person name="da Silva M.D."/>
            <person name="Binneck E."/>
            <person name="de Melo N.F."/>
            <person name="da Silva R.H."/>
            <person name="de Melo A.L.T.M."/>
            <person name="Pandolfi V."/>
            <person name="Bustamante F.O."/>
            <person name="Brasileiro-Vidal A.C."/>
            <person name="Benko-Iseppon A.M."/>
        </authorList>
    </citation>
    <scope>NUCLEOTIDE SEQUENCE [LARGE SCALE GENOMIC DNA]</scope>
    <source>
        <tissue evidence="1">Leaves</tissue>
    </source>
</reference>
<dbReference type="EMBL" id="JASCZI010152499">
    <property type="protein sequence ID" value="MED6176229.1"/>
    <property type="molecule type" value="Genomic_DNA"/>
</dbReference>
<comment type="caution">
    <text evidence="1">The sequence shown here is derived from an EMBL/GenBank/DDBJ whole genome shotgun (WGS) entry which is preliminary data.</text>
</comment>
<organism evidence="1 2">
    <name type="scientific">Stylosanthes scabra</name>
    <dbReference type="NCBI Taxonomy" id="79078"/>
    <lineage>
        <taxon>Eukaryota</taxon>
        <taxon>Viridiplantae</taxon>
        <taxon>Streptophyta</taxon>
        <taxon>Embryophyta</taxon>
        <taxon>Tracheophyta</taxon>
        <taxon>Spermatophyta</taxon>
        <taxon>Magnoliopsida</taxon>
        <taxon>eudicotyledons</taxon>
        <taxon>Gunneridae</taxon>
        <taxon>Pentapetalae</taxon>
        <taxon>rosids</taxon>
        <taxon>fabids</taxon>
        <taxon>Fabales</taxon>
        <taxon>Fabaceae</taxon>
        <taxon>Papilionoideae</taxon>
        <taxon>50 kb inversion clade</taxon>
        <taxon>dalbergioids sensu lato</taxon>
        <taxon>Dalbergieae</taxon>
        <taxon>Pterocarpus clade</taxon>
        <taxon>Stylosanthes</taxon>
    </lineage>
</organism>
<protein>
    <submittedName>
        <fullName evidence="1">Uncharacterized protein</fullName>
    </submittedName>
</protein>
<dbReference type="Proteomes" id="UP001341840">
    <property type="component" value="Unassembled WGS sequence"/>
</dbReference>
<accession>A0ABU6VSV2</accession>
<keyword evidence="2" id="KW-1185">Reference proteome</keyword>
<evidence type="ECO:0000313" key="1">
    <source>
        <dbReference type="EMBL" id="MED6176229.1"/>
    </source>
</evidence>